<gene>
    <name evidence="8" type="ORF">ACFOOL_09470</name>
</gene>
<keyword evidence="9" id="KW-1185">Reference proteome</keyword>
<sequence length="307" mass="31752">MSSLFRTTAFVAALFAGTVALAPATFAQDKVITHPQGETTVSGVPSVVLTQDWAVFDDLDALGVAVAGVPSSNAPSYLDGKVAADALQIGSLFEPDFEGIAASEADIYFVAGRSAAAYGTAKDILPTVDLSVNNGSIIEGVEHNLATLGEIFGLEDKAAELTAALEAKVAEARAAAQGKGTALVLVTNAGKLGVYGPDSRVSWVYNEIGMPSALDAVKDGDHGGDAVSFEFLLEVNPDWVFVVDRDAGTGENSGAAAALLDNELFNQTTAAQQGHIVYLDPQASYISMHGYQGVMLLLDQVLDGLNG</sequence>
<evidence type="ECO:0000313" key="9">
    <source>
        <dbReference type="Proteomes" id="UP001595613"/>
    </source>
</evidence>
<evidence type="ECO:0000256" key="3">
    <source>
        <dbReference type="ARBA" id="ARBA00022448"/>
    </source>
</evidence>
<dbReference type="PANTHER" id="PTHR30532">
    <property type="entry name" value="IRON III DICITRATE-BINDING PERIPLASMIC PROTEIN"/>
    <property type="match status" value="1"/>
</dbReference>
<keyword evidence="3" id="KW-0813">Transport</keyword>
<dbReference type="InterPro" id="IPR002491">
    <property type="entry name" value="ABC_transptr_periplasmic_BD"/>
</dbReference>
<evidence type="ECO:0000256" key="2">
    <source>
        <dbReference type="ARBA" id="ARBA00008814"/>
    </source>
</evidence>
<keyword evidence="4" id="KW-0410">Iron transport</keyword>
<name>A0ABV7X074_9HYPH</name>
<dbReference type="Proteomes" id="UP001595613">
    <property type="component" value="Unassembled WGS sequence"/>
</dbReference>
<dbReference type="Pfam" id="PF01497">
    <property type="entry name" value="Peripla_BP_2"/>
    <property type="match status" value="1"/>
</dbReference>
<proteinExistence type="inferred from homology"/>
<evidence type="ECO:0000256" key="1">
    <source>
        <dbReference type="ARBA" id="ARBA00004196"/>
    </source>
</evidence>
<feature type="chain" id="PRO_5045376993" evidence="6">
    <location>
        <begin position="28"/>
        <end position="307"/>
    </location>
</feature>
<feature type="signal peptide" evidence="6">
    <location>
        <begin position="1"/>
        <end position="27"/>
    </location>
</feature>
<protein>
    <submittedName>
        <fullName evidence="8">Siderophore ABC transporter substrate-binding protein</fullName>
    </submittedName>
</protein>
<keyword evidence="4" id="KW-0406">Ion transport</keyword>
<dbReference type="RefSeq" id="WP_380096715.1">
    <property type="nucleotide sequence ID" value="NZ_JBHRYD010000007.1"/>
</dbReference>
<comment type="caution">
    <text evidence="8">The sequence shown here is derived from an EMBL/GenBank/DDBJ whole genome shotgun (WGS) entry which is preliminary data.</text>
</comment>
<feature type="domain" description="Fe/B12 periplasmic-binding" evidence="7">
    <location>
        <begin position="47"/>
        <end position="307"/>
    </location>
</feature>
<dbReference type="PANTHER" id="PTHR30532:SF28">
    <property type="entry name" value="PETROBACTIN-BINDING PROTEIN YCLQ"/>
    <property type="match status" value="1"/>
</dbReference>
<evidence type="ECO:0000256" key="4">
    <source>
        <dbReference type="ARBA" id="ARBA00022496"/>
    </source>
</evidence>
<keyword evidence="4" id="KW-0408">Iron</keyword>
<dbReference type="InterPro" id="IPR051313">
    <property type="entry name" value="Bact_iron-sidero_bind"/>
</dbReference>
<dbReference type="Gene3D" id="3.40.50.1980">
    <property type="entry name" value="Nitrogenase molybdenum iron protein domain"/>
    <property type="match status" value="2"/>
</dbReference>
<comment type="similarity">
    <text evidence="2">Belongs to the bacterial solute-binding protein 8 family.</text>
</comment>
<dbReference type="PROSITE" id="PS50983">
    <property type="entry name" value="FE_B12_PBP"/>
    <property type="match status" value="1"/>
</dbReference>
<evidence type="ECO:0000256" key="6">
    <source>
        <dbReference type="SAM" id="SignalP"/>
    </source>
</evidence>
<evidence type="ECO:0000256" key="5">
    <source>
        <dbReference type="ARBA" id="ARBA00022729"/>
    </source>
</evidence>
<keyword evidence="5 6" id="KW-0732">Signal</keyword>
<organism evidence="8 9">
    <name type="scientific">Devosia honganensis</name>
    <dbReference type="NCBI Taxonomy" id="1610527"/>
    <lineage>
        <taxon>Bacteria</taxon>
        <taxon>Pseudomonadati</taxon>
        <taxon>Pseudomonadota</taxon>
        <taxon>Alphaproteobacteria</taxon>
        <taxon>Hyphomicrobiales</taxon>
        <taxon>Devosiaceae</taxon>
        <taxon>Devosia</taxon>
    </lineage>
</organism>
<reference evidence="9" key="1">
    <citation type="journal article" date="2019" name="Int. J. Syst. Evol. Microbiol.">
        <title>The Global Catalogue of Microorganisms (GCM) 10K type strain sequencing project: providing services to taxonomists for standard genome sequencing and annotation.</title>
        <authorList>
            <consortium name="The Broad Institute Genomics Platform"/>
            <consortium name="The Broad Institute Genome Sequencing Center for Infectious Disease"/>
            <person name="Wu L."/>
            <person name="Ma J."/>
        </authorList>
    </citation>
    <scope>NUCLEOTIDE SEQUENCE [LARGE SCALE GENOMIC DNA]</scope>
    <source>
        <strain evidence="9">KCTC 42281</strain>
    </source>
</reference>
<evidence type="ECO:0000313" key="8">
    <source>
        <dbReference type="EMBL" id="MFC3704985.1"/>
    </source>
</evidence>
<dbReference type="SUPFAM" id="SSF53807">
    <property type="entry name" value="Helical backbone' metal receptor"/>
    <property type="match status" value="1"/>
</dbReference>
<dbReference type="EMBL" id="JBHRYD010000007">
    <property type="protein sequence ID" value="MFC3704985.1"/>
    <property type="molecule type" value="Genomic_DNA"/>
</dbReference>
<evidence type="ECO:0000259" key="7">
    <source>
        <dbReference type="PROSITE" id="PS50983"/>
    </source>
</evidence>
<accession>A0ABV7X074</accession>
<comment type="subcellular location">
    <subcellularLocation>
        <location evidence="1">Cell envelope</location>
    </subcellularLocation>
</comment>